<reference evidence="1 2" key="1">
    <citation type="journal article" date="2024" name="BMC Genomics">
        <title>De novo assembly and annotation of Popillia japonica's genome with initial clues to its potential as an invasive pest.</title>
        <authorList>
            <person name="Cucini C."/>
            <person name="Boschi S."/>
            <person name="Funari R."/>
            <person name="Cardaioli E."/>
            <person name="Iannotti N."/>
            <person name="Marturano G."/>
            <person name="Paoli F."/>
            <person name="Bruttini M."/>
            <person name="Carapelli A."/>
            <person name="Frati F."/>
            <person name="Nardi F."/>
        </authorList>
    </citation>
    <scope>NUCLEOTIDE SEQUENCE [LARGE SCALE GENOMIC DNA]</scope>
    <source>
        <strain evidence="1">DMR45628</strain>
    </source>
</reference>
<accession>A0AAW1JG85</accession>
<proteinExistence type="predicted"/>
<dbReference type="EMBL" id="JASPKY010000391">
    <property type="protein sequence ID" value="KAK9702480.1"/>
    <property type="molecule type" value="Genomic_DNA"/>
</dbReference>
<evidence type="ECO:0000313" key="2">
    <source>
        <dbReference type="Proteomes" id="UP001458880"/>
    </source>
</evidence>
<name>A0AAW1JG85_POPJA</name>
<dbReference type="PANTHER" id="PTHR11439">
    <property type="entry name" value="GAG-POL-RELATED RETROTRANSPOSON"/>
    <property type="match status" value="1"/>
</dbReference>
<dbReference type="PANTHER" id="PTHR11439:SF483">
    <property type="entry name" value="PEPTIDE SYNTHASE GLIP-LIKE, PUTATIVE (AFU_ORTHOLOGUE AFUA_3G12920)-RELATED"/>
    <property type="match status" value="1"/>
</dbReference>
<keyword evidence="2" id="KW-1185">Reference proteome</keyword>
<organism evidence="1 2">
    <name type="scientific">Popillia japonica</name>
    <name type="common">Japanese beetle</name>
    <dbReference type="NCBI Taxonomy" id="7064"/>
    <lineage>
        <taxon>Eukaryota</taxon>
        <taxon>Metazoa</taxon>
        <taxon>Ecdysozoa</taxon>
        <taxon>Arthropoda</taxon>
        <taxon>Hexapoda</taxon>
        <taxon>Insecta</taxon>
        <taxon>Pterygota</taxon>
        <taxon>Neoptera</taxon>
        <taxon>Endopterygota</taxon>
        <taxon>Coleoptera</taxon>
        <taxon>Polyphaga</taxon>
        <taxon>Scarabaeiformia</taxon>
        <taxon>Scarabaeidae</taxon>
        <taxon>Rutelinae</taxon>
        <taxon>Popillia</taxon>
    </lineage>
</organism>
<dbReference type="Proteomes" id="UP001458880">
    <property type="component" value="Unassembled WGS sequence"/>
</dbReference>
<protein>
    <recommendedName>
        <fullName evidence="3">Retrovirus-related Pol polyprotein from transposon TNT 1-94</fullName>
    </recommendedName>
</protein>
<comment type="caution">
    <text evidence="1">The sequence shown here is derived from an EMBL/GenBank/DDBJ whole genome shotgun (WGS) entry which is preliminary data.</text>
</comment>
<gene>
    <name evidence="1" type="ORF">QE152_g29927</name>
</gene>
<evidence type="ECO:0008006" key="3">
    <source>
        <dbReference type="Google" id="ProtNLM"/>
    </source>
</evidence>
<dbReference type="AlphaFoldDB" id="A0AAW1JG85"/>
<sequence length="139" mass="15957">MICSTSLDLIENPMDFGATEVQHKPIRELIGSLMYLMLATRPDLSTAINLYNKYQQNPSEHLWIGFKRILRYLKGTADFKLFYPKNSDTKFVGFADAEWAGDQEDRKSTTGYLFKVFGGTTCWSRSREKANNCWLSTGH</sequence>
<evidence type="ECO:0000313" key="1">
    <source>
        <dbReference type="EMBL" id="KAK9702480.1"/>
    </source>
</evidence>